<reference evidence="3" key="1">
    <citation type="journal article" date="2019" name="Int. J. Syst. Evol. Microbiol.">
        <title>The Global Catalogue of Microorganisms (GCM) 10K type strain sequencing project: providing services to taxonomists for standard genome sequencing and annotation.</title>
        <authorList>
            <consortium name="The Broad Institute Genomics Platform"/>
            <consortium name="The Broad Institute Genome Sequencing Center for Infectious Disease"/>
            <person name="Wu L."/>
            <person name="Ma J."/>
        </authorList>
    </citation>
    <scope>NUCLEOTIDE SEQUENCE [LARGE SCALE GENOMIC DNA]</scope>
    <source>
        <strain evidence="3">JCM 17316</strain>
    </source>
</reference>
<proteinExistence type="predicted"/>
<dbReference type="Proteomes" id="UP001500266">
    <property type="component" value="Unassembled WGS sequence"/>
</dbReference>
<gene>
    <name evidence="2" type="ORF">GCM10022416_19730</name>
</gene>
<evidence type="ECO:0000313" key="3">
    <source>
        <dbReference type="Proteomes" id="UP001500266"/>
    </source>
</evidence>
<keyword evidence="3" id="KW-1185">Reference proteome</keyword>
<name>A0ABP7YJJ6_9ACTN</name>
<dbReference type="EMBL" id="BAABDO010000020">
    <property type="protein sequence ID" value="GAA4136228.1"/>
    <property type="molecule type" value="Genomic_DNA"/>
</dbReference>
<feature type="region of interest" description="Disordered" evidence="1">
    <location>
        <begin position="1"/>
        <end position="33"/>
    </location>
</feature>
<feature type="compositionally biased region" description="Gly residues" evidence="1">
    <location>
        <begin position="7"/>
        <end position="21"/>
    </location>
</feature>
<organism evidence="2 3">
    <name type="scientific">Actinomadura keratinilytica</name>
    <dbReference type="NCBI Taxonomy" id="547461"/>
    <lineage>
        <taxon>Bacteria</taxon>
        <taxon>Bacillati</taxon>
        <taxon>Actinomycetota</taxon>
        <taxon>Actinomycetes</taxon>
        <taxon>Streptosporangiales</taxon>
        <taxon>Thermomonosporaceae</taxon>
        <taxon>Actinomadura</taxon>
    </lineage>
</organism>
<comment type="caution">
    <text evidence="2">The sequence shown here is derived from an EMBL/GenBank/DDBJ whole genome shotgun (WGS) entry which is preliminary data.</text>
</comment>
<protein>
    <submittedName>
        <fullName evidence="2">Uncharacterized protein</fullName>
    </submittedName>
</protein>
<sequence>MGPEGVPRGGAGSGGGGGGGDAAADGRARHLPIHAPNAAVHRHPGATRGGLAYYHKLSVCHELMDSS</sequence>
<accession>A0ABP7YJJ6</accession>
<evidence type="ECO:0000256" key="1">
    <source>
        <dbReference type="SAM" id="MobiDB-lite"/>
    </source>
</evidence>
<evidence type="ECO:0000313" key="2">
    <source>
        <dbReference type="EMBL" id="GAA4136228.1"/>
    </source>
</evidence>